<name>A0A2D0NGI8_FLAN2</name>
<evidence type="ECO:0008006" key="3">
    <source>
        <dbReference type="Google" id="ProtNLM"/>
    </source>
</evidence>
<dbReference type="EMBL" id="PDUD01000009">
    <property type="protein sequence ID" value="PHN07611.1"/>
    <property type="molecule type" value="Genomic_DNA"/>
</dbReference>
<evidence type="ECO:0000313" key="1">
    <source>
        <dbReference type="EMBL" id="PHN07611.1"/>
    </source>
</evidence>
<accession>A0A2D0NGI8</accession>
<dbReference type="RefSeq" id="WP_099149059.1">
    <property type="nucleotide sequence ID" value="NZ_PDUD01000009.1"/>
</dbReference>
<dbReference type="AlphaFoldDB" id="A0A2D0NGI8"/>
<evidence type="ECO:0000313" key="2">
    <source>
        <dbReference type="Proteomes" id="UP000223913"/>
    </source>
</evidence>
<comment type="caution">
    <text evidence="1">The sequence shown here is derived from an EMBL/GenBank/DDBJ whole genome shotgun (WGS) entry which is preliminary data.</text>
</comment>
<gene>
    <name evidence="1" type="ORF">CRP01_05785</name>
</gene>
<dbReference type="OrthoDB" id="7475268at2"/>
<proteinExistence type="predicted"/>
<sequence length="252" mass="28303">MYRYLTTIIFLIFFSGGLRAQVNEARNSGSALLLNFSYGLHLPGADLQERFGLNFSPGVEVSYITDQKNWILSLQSSFQFGSEVKNDVLAGLRTAEGFIIANDRAVADIQLRERGFYLGLGIGKLIGLSPKNYRSGIRLDLGVGLLQHQIRIQDDPVRTVAALTGDYRKGYDRLSNGPALRQFIGYQVLSLDKRANFFAGVELIQGFTRSRRDYDFASQQQDLSQRLDLLYGFRLGLTLPFYVGQSPDGIYY</sequence>
<keyword evidence="2" id="KW-1185">Reference proteome</keyword>
<protein>
    <recommendedName>
        <fullName evidence="3">Outer membrane protein beta-barrel domain-containing protein</fullName>
    </recommendedName>
</protein>
<reference evidence="1 2" key="1">
    <citation type="submission" date="2017-10" db="EMBL/GenBank/DDBJ databases">
        <title>The draft genome sequence of Lewinella nigricans NBRC 102662.</title>
        <authorList>
            <person name="Wang K."/>
        </authorList>
    </citation>
    <scope>NUCLEOTIDE SEQUENCE [LARGE SCALE GENOMIC DNA]</scope>
    <source>
        <strain evidence="1 2">NBRC 102662</strain>
    </source>
</reference>
<organism evidence="1 2">
    <name type="scientific">Flavilitoribacter nigricans (strain ATCC 23147 / DSM 23189 / NBRC 102662 / NCIMB 1420 / SS-2)</name>
    <name type="common">Lewinella nigricans</name>
    <dbReference type="NCBI Taxonomy" id="1122177"/>
    <lineage>
        <taxon>Bacteria</taxon>
        <taxon>Pseudomonadati</taxon>
        <taxon>Bacteroidota</taxon>
        <taxon>Saprospiria</taxon>
        <taxon>Saprospirales</taxon>
        <taxon>Lewinellaceae</taxon>
        <taxon>Flavilitoribacter</taxon>
    </lineage>
</organism>
<dbReference type="Proteomes" id="UP000223913">
    <property type="component" value="Unassembled WGS sequence"/>
</dbReference>